<protein>
    <submittedName>
        <fullName evidence="1">Uncharacterized protein</fullName>
    </submittedName>
</protein>
<name>A0A067KFC3_JATCU</name>
<dbReference type="AlphaFoldDB" id="A0A067KFC3"/>
<accession>A0A067KFC3</accession>
<proteinExistence type="predicted"/>
<sequence>MAADQIWMYHYEDLQASFGERWLVLGGLPVEAWFNLEYARKREIVSRNKLNEMSGEGAGPSRHTDGSISAAEITEKLAQTDEQPMIDELQLYLEAAGDEKKRKVYGIGSQADIFYTRMHRVSMSGVTPVEPEAHTEEIQDLQAQLKAQQ</sequence>
<reference evidence="1 2" key="1">
    <citation type="journal article" date="2014" name="PLoS ONE">
        <title>Global Analysis of Gene Expression Profiles in Physic Nut (Jatropha curcas L.) Seedlings Exposed to Salt Stress.</title>
        <authorList>
            <person name="Zhang L."/>
            <person name="Zhang C."/>
            <person name="Wu P."/>
            <person name="Chen Y."/>
            <person name="Li M."/>
            <person name="Jiang H."/>
            <person name="Wu G."/>
        </authorList>
    </citation>
    <scope>NUCLEOTIDE SEQUENCE [LARGE SCALE GENOMIC DNA]</scope>
    <source>
        <strain evidence="2">cv. GZQX0401</strain>
        <tissue evidence="1">Young leaves</tissue>
    </source>
</reference>
<dbReference type="EMBL" id="KK914503">
    <property type="protein sequence ID" value="KDP34812.1"/>
    <property type="molecule type" value="Genomic_DNA"/>
</dbReference>
<evidence type="ECO:0000313" key="1">
    <source>
        <dbReference type="EMBL" id="KDP34812.1"/>
    </source>
</evidence>
<keyword evidence="2" id="KW-1185">Reference proteome</keyword>
<evidence type="ECO:0000313" key="2">
    <source>
        <dbReference type="Proteomes" id="UP000027138"/>
    </source>
</evidence>
<organism evidence="1 2">
    <name type="scientific">Jatropha curcas</name>
    <name type="common">Barbados nut</name>
    <dbReference type="NCBI Taxonomy" id="180498"/>
    <lineage>
        <taxon>Eukaryota</taxon>
        <taxon>Viridiplantae</taxon>
        <taxon>Streptophyta</taxon>
        <taxon>Embryophyta</taxon>
        <taxon>Tracheophyta</taxon>
        <taxon>Spermatophyta</taxon>
        <taxon>Magnoliopsida</taxon>
        <taxon>eudicotyledons</taxon>
        <taxon>Gunneridae</taxon>
        <taxon>Pentapetalae</taxon>
        <taxon>rosids</taxon>
        <taxon>fabids</taxon>
        <taxon>Malpighiales</taxon>
        <taxon>Euphorbiaceae</taxon>
        <taxon>Crotonoideae</taxon>
        <taxon>Jatropheae</taxon>
        <taxon>Jatropha</taxon>
    </lineage>
</organism>
<dbReference type="Proteomes" id="UP000027138">
    <property type="component" value="Unassembled WGS sequence"/>
</dbReference>
<gene>
    <name evidence="1" type="ORF">JCGZ_11174</name>
</gene>